<dbReference type="InterPro" id="IPR005801">
    <property type="entry name" value="ADC_synthase"/>
</dbReference>
<dbReference type="EC" id="4.1.3.27" evidence="1"/>
<dbReference type="PANTHER" id="PTHR11236">
    <property type="entry name" value="AMINOBENZOATE/ANTHRANILATE SYNTHASE"/>
    <property type="match status" value="1"/>
</dbReference>
<keyword evidence="7" id="KW-1185">Reference proteome</keyword>
<dbReference type="InterPro" id="IPR006805">
    <property type="entry name" value="Anth_synth_I_N"/>
</dbReference>
<evidence type="ECO:0000259" key="5">
    <source>
        <dbReference type="Pfam" id="PF04715"/>
    </source>
</evidence>
<dbReference type="SUPFAM" id="SSF56322">
    <property type="entry name" value="ADC synthase"/>
    <property type="match status" value="1"/>
</dbReference>
<dbReference type="AlphaFoldDB" id="A0A7T2LLG2"/>
<keyword evidence="2 6" id="KW-0456">Lyase</keyword>
<dbReference type="PRINTS" id="PR00095">
    <property type="entry name" value="ANTSNTHASEI"/>
</dbReference>
<dbReference type="Pfam" id="PF00425">
    <property type="entry name" value="Chorismate_bind"/>
    <property type="match status" value="1"/>
</dbReference>
<reference evidence="6 7" key="1">
    <citation type="submission" date="2020-11" db="EMBL/GenBank/DDBJ databases">
        <title>Genome seq and assembly of Sphingosinicella sp.</title>
        <authorList>
            <person name="Chhetri G."/>
        </authorList>
    </citation>
    <scope>NUCLEOTIDE SEQUENCE [LARGE SCALE GENOMIC DNA]</scope>
    <source>
        <strain evidence="6 7">UDD2</strain>
    </source>
</reference>
<dbReference type="Pfam" id="PF04715">
    <property type="entry name" value="Anth_synt_I_N"/>
    <property type="match status" value="1"/>
</dbReference>
<dbReference type="GO" id="GO:0000162">
    <property type="term" value="P:L-tryptophan biosynthetic process"/>
    <property type="evidence" value="ECO:0007669"/>
    <property type="project" value="TreeGrafter"/>
</dbReference>
<protein>
    <recommendedName>
        <fullName evidence="1">anthranilate synthase</fullName>
        <ecNumber evidence="1">4.1.3.27</ecNumber>
    </recommendedName>
</protein>
<proteinExistence type="predicted"/>
<evidence type="ECO:0000256" key="2">
    <source>
        <dbReference type="ARBA" id="ARBA00023239"/>
    </source>
</evidence>
<evidence type="ECO:0000313" key="6">
    <source>
        <dbReference type="EMBL" id="QPQ54338.1"/>
    </source>
</evidence>
<dbReference type="PANTHER" id="PTHR11236:SF49">
    <property type="entry name" value="ANTHRANILATE SYNTHASE COMPONENT 1"/>
    <property type="match status" value="1"/>
</dbReference>
<sequence>MTGLEARLFQRTLAASPDRLALYAALTDGGRRRDTMLFERTEGPSLLMDKAALRIECRGESAALTALSPGGMAVLDALRETAGAVRNGDRLTIHFPRTAAVDAEERLLAPNPFDALRRLLAIRTGLEEEAFAPALLGVVAFDHADFLEDLPRGQDDPLDFPDYIFWLAESLIVFRPGAKPLLLCAAFGADERLHNDAAERLSALVERCAHVPALPALPENRVATPVEVDLDDRDYGAVVERMQAHIARGDIYQVVPSRTFRAACADPLLAYAALRDLDPSPYRFFVAAPDHILFGASPETSVRVHRGAAGATVEVKPIAGTRPRGATPDADDRLEAAMRLDAKELAEHMMLVDLARNDVARVSAPGTRRVARLMTVERYARVMHLVSSVTGTLRPGLDALHALQACLNVGTLTGAPKIRATQLLRQAERTKRGPYGGAVGWIDGRGGMDTGVVIRSAVVKDGIAFVRAGAGVVQESDPAREADETRRKASALLSVLEGAGS</sequence>
<dbReference type="NCBIfam" id="NF010079">
    <property type="entry name" value="PRK13564.1"/>
    <property type="match status" value="1"/>
</dbReference>
<evidence type="ECO:0000259" key="4">
    <source>
        <dbReference type="Pfam" id="PF00425"/>
    </source>
</evidence>
<dbReference type="Gene3D" id="3.60.120.10">
    <property type="entry name" value="Anthranilate synthase"/>
    <property type="match status" value="1"/>
</dbReference>
<feature type="domain" description="Anthranilate synthase component I N-terminal" evidence="5">
    <location>
        <begin position="89"/>
        <end position="174"/>
    </location>
</feature>
<name>A0A7T2LLG2_9SPHN</name>
<dbReference type="InterPro" id="IPR019999">
    <property type="entry name" value="Anth_synth_I-like"/>
</dbReference>
<gene>
    <name evidence="6" type="ORF">IC614_08220</name>
</gene>
<feature type="domain" description="Chorismate-utilising enzyme C-terminal" evidence="4">
    <location>
        <begin position="232"/>
        <end position="488"/>
    </location>
</feature>
<dbReference type="KEGG" id="sflv:IC614_08220"/>
<dbReference type="GO" id="GO:0004049">
    <property type="term" value="F:anthranilate synthase activity"/>
    <property type="evidence" value="ECO:0007669"/>
    <property type="project" value="UniProtKB-EC"/>
</dbReference>
<organism evidence="6 7">
    <name type="scientific">Allosphingosinicella flava</name>
    <dbReference type="NCBI Taxonomy" id="2771430"/>
    <lineage>
        <taxon>Bacteria</taxon>
        <taxon>Pseudomonadati</taxon>
        <taxon>Pseudomonadota</taxon>
        <taxon>Alphaproteobacteria</taxon>
        <taxon>Sphingomonadales</taxon>
        <taxon>Sphingomonadaceae</taxon>
        <taxon>Allosphingosinicella</taxon>
    </lineage>
</organism>
<dbReference type="Proteomes" id="UP000594873">
    <property type="component" value="Chromosome"/>
</dbReference>
<evidence type="ECO:0000313" key="7">
    <source>
        <dbReference type="Proteomes" id="UP000594873"/>
    </source>
</evidence>
<dbReference type="InterPro" id="IPR015890">
    <property type="entry name" value="Chorismate_C"/>
</dbReference>
<dbReference type="EMBL" id="CP065592">
    <property type="protein sequence ID" value="QPQ54338.1"/>
    <property type="molecule type" value="Genomic_DNA"/>
</dbReference>
<dbReference type="RefSeq" id="WP_200970865.1">
    <property type="nucleotide sequence ID" value="NZ_CP065592.1"/>
</dbReference>
<accession>A0A7T2LLG2</accession>
<comment type="catalytic activity">
    <reaction evidence="3">
        <text>chorismate + L-glutamine = anthranilate + pyruvate + L-glutamate + H(+)</text>
        <dbReference type="Rhea" id="RHEA:21732"/>
        <dbReference type="ChEBI" id="CHEBI:15361"/>
        <dbReference type="ChEBI" id="CHEBI:15378"/>
        <dbReference type="ChEBI" id="CHEBI:16567"/>
        <dbReference type="ChEBI" id="CHEBI:29748"/>
        <dbReference type="ChEBI" id="CHEBI:29985"/>
        <dbReference type="ChEBI" id="CHEBI:58359"/>
        <dbReference type="EC" id="4.1.3.27"/>
    </reaction>
</comment>
<evidence type="ECO:0000256" key="1">
    <source>
        <dbReference type="ARBA" id="ARBA00012266"/>
    </source>
</evidence>
<evidence type="ECO:0000256" key="3">
    <source>
        <dbReference type="ARBA" id="ARBA00047683"/>
    </source>
</evidence>